<evidence type="ECO:0000256" key="2">
    <source>
        <dbReference type="ARBA" id="ARBA00010142"/>
    </source>
</evidence>
<dbReference type="PROSITE" id="PS51419">
    <property type="entry name" value="RAB"/>
    <property type="match status" value="1"/>
</dbReference>
<dbReference type="NCBIfam" id="TIGR00231">
    <property type="entry name" value="small_GTP"/>
    <property type="match status" value="1"/>
</dbReference>
<dbReference type="Pfam" id="PF00071">
    <property type="entry name" value="Ras"/>
    <property type="match status" value="1"/>
</dbReference>
<keyword evidence="7" id="KW-0449">Lipoprotein</keyword>
<feature type="domain" description="AD" evidence="10">
    <location>
        <begin position="368"/>
        <end position="461"/>
    </location>
</feature>
<dbReference type="EMBL" id="CM000781">
    <property type="protein sequence ID" value="AQK74771.1"/>
    <property type="molecule type" value="Genomic_DNA"/>
</dbReference>
<evidence type="ECO:0000256" key="1">
    <source>
        <dbReference type="ARBA" id="ARBA00004170"/>
    </source>
</evidence>
<organism evidence="11">
    <name type="scientific">Zea mays</name>
    <name type="common">Maize</name>
    <dbReference type="NCBI Taxonomy" id="4577"/>
    <lineage>
        <taxon>Eukaryota</taxon>
        <taxon>Viridiplantae</taxon>
        <taxon>Streptophyta</taxon>
        <taxon>Embryophyta</taxon>
        <taxon>Tracheophyta</taxon>
        <taxon>Spermatophyta</taxon>
        <taxon>Magnoliopsida</taxon>
        <taxon>Liliopsida</taxon>
        <taxon>Poales</taxon>
        <taxon>Poaceae</taxon>
        <taxon>PACMAD clade</taxon>
        <taxon>Panicoideae</taxon>
        <taxon>Andropogonodae</taxon>
        <taxon>Andropogoneae</taxon>
        <taxon>Tripsacinae</taxon>
        <taxon>Zea</taxon>
    </lineage>
</organism>
<dbReference type="SMART" id="SM00995">
    <property type="entry name" value="AD"/>
    <property type="match status" value="1"/>
</dbReference>
<dbReference type="SMART" id="SM00175">
    <property type="entry name" value="RAB"/>
    <property type="match status" value="1"/>
</dbReference>
<protein>
    <submittedName>
        <fullName evidence="11">Rho-related protein from plants 1</fullName>
    </submittedName>
</protein>
<name>A0A1D6HJY4_MAIZE</name>
<evidence type="ECO:0000256" key="5">
    <source>
        <dbReference type="ARBA" id="ARBA00023136"/>
    </source>
</evidence>
<dbReference type="GO" id="GO:0005886">
    <property type="term" value="C:plasma membrane"/>
    <property type="evidence" value="ECO:0007669"/>
    <property type="project" value="UniProtKB-ARBA"/>
</dbReference>
<evidence type="ECO:0000256" key="6">
    <source>
        <dbReference type="ARBA" id="ARBA00023139"/>
    </source>
</evidence>
<dbReference type="InterPro" id="IPR019181">
    <property type="entry name" value="LSM12_ABD"/>
</dbReference>
<feature type="compositionally biased region" description="Pro residues" evidence="9">
    <location>
        <begin position="257"/>
        <end position="266"/>
    </location>
</feature>
<dbReference type="PROSITE" id="PS51421">
    <property type="entry name" value="RAS"/>
    <property type="match status" value="1"/>
</dbReference>
<keyword evidence="4" id="KW-0342">GTP-binding</keyword>
<evidence type="ECO:0000256" key="4">
    <source>
        <dbReference type="ARBA" id="ARBA00023134"/>
    </source>
</evidence>
<dbReference type="InterPro" id="IPR048478">
    <property type="entry name" value="LSM12_LSM"/>
</dbReference>
<dbReference type="PROSITE" id="PS52001">
    <property type="entry name" value="AD"/>
    <property type="match status" value="1"/>
</dbReference>
<comment type="subcellular location">
    <subcellularLocation>
        <location evidence="1">Membrane</location>
        <topology evidence="1">Peripheral membrane protein</topology>
    </subcellularLocation>
</comment>
<feature type="region of interest" description="Disordered" evidence="9">
    <location>
        <begin position="220"/>
        <end position="273"/>
    </location>
</feature>
<dbReference type="CDD" id="cd04133">
    <property type="entry name" value="Rop_like"/>
    <property type="match status" value="1"/>
</dbReference>
<gene>
    <name evidence="11" type="ORF">ZEAMMB73_Zm00001d018004</name>
</gene>
<evidence type="ECO:0000313" key="11">
    <source>
        <dbReference type="EMBL" id="AQK74771.1"/>
    </source>
</evidence>
<evidence type="ECO:0000256" key="8">
    <source>
        <dbReference type="ARBA" id="ARBA00054352"/>
    </source>
</evidence>
<dbReference type="AlphaFoldDB" id="A0A1D6HJY4"/>
<dbReference type="Pfam" id="PF21166">
    <property type="entry name" value="LSM12_LSM"/>
    <property type="match status" value="1"/>
</dbReference>
<dbReference type="InterPro" id="IPR005225">
    <property type="entry name" value="Small_GTP-bd"/>
</dbReference>
<dbReference type="ExpressionAtlas" id="A0A1D6HJY4">
    <property type="expression patterns" value="baseline and differential"/>
</dbReference>
<dbReference type="FunFam" id="3.40.50.300:FF:000512">
    <property type="entry name" value="Rac-like GTP-binding protein 3"/>
    <property type="match status" value="1"/>
</dbReference>
<comment type="similarity">
    <text evidence="2">Belongs to the small GTPase superfamily. Rho family.</text>
</comment>
<dbReference type="SMART" id="SM00173">
    <property type="entry name" value="RAS"/>
    <property type="match status" value="1"/>
</dbReference>
<dbReference type="GO" id="GO:0009788">
    <property type="term" value="P:negative regulation of abscisic acid-activated signaling pathway"/>
    <property type="evidence" value="ECO:0007669"/>
    <property type="project" value="UniProtKB-ARBA"/>
</dbReference>
<dbReference type="GO" id="GO:0007264">
    <property type="term" value="P:small GTPase-mediated signal transduction"/>
    <property type="evidence" value="ECO:0007669"/>
    <property type="project" value="InterPro"/>
</dbReference>
<evidence type="ECO:0000259" key="10">
    <source>
        <dbReference type="PROSITE" id="PS52001"/>
    </source>
</evidence>
<reference evidence="11" key="1">
    <citation type="submission" date="2015-12" db="EMBL/GenBank/DDBJ databases">
        <title>Update maize B73 reference genome by single molecule sequencing technologies.</title>
        <authorList>
            <consortium name="Maize Genome Sequencing Project"/>
            <person name="Ware D."/>
        </authorList>
    </citation>
    <scope>NUCLEOTIDE SEQUENCE</scope>
    <source>
        <tissue evidence="11">Seedling</tissue>
    </source>
</reference>
<dbReference type="Pfam" id="PF09793">
    <property type="entry name" value="AD"/>
    <property type="match status" value="1"/>
</dbReference>
<sequence length="469" mass="51316">MASSASRFIKCVTVGDGAVGKTCMLICYTSNKFPTDYIPTVFDNFSANVVVDGTTVNLGLWDTAGQEDYNRLRPLSYRGADVFVLAFSLVSRASYENIMKKWIPELQHYAPGVPVVLAGTKLDLREDKHYLMDHPGLVPVTTAQGEELRRQIGAMYYIECSSKTQQNVKAVFDAAIKVVIQPPTKIREKKKKKSRKGCSMIPGCGAGRLVNWAILSRDDQPRAVSPPDQQQAADSPVSRTPSNPPPPPRRRSSLSSQPPPIEPLAPAPGGGMEAGGEEFAIGVVLSAKTTLGEEFEGQIVAFDRPSNLLVIHILPKSLMLVTRISISQEGVGRAESGERRNVRVLKANYIREFSVLSKGDDPLDPAGCMLDLNSIYAREDAALRQAEIEAEKIGVGVTPEAQNIFDALSKTLPVQWDKTDIVVMKEVRVRSPYLPENVSGGTAAANERVKKVIDFERKRLHSRAPGQFS</sequence>
<dbReference type="PROSITE" id="PS51420">
    <property type="entry name" value="RHO"/>
    <property type="match status" value="1"/>
</dbReference>
<comment type="function">
    <text evidence="8">Inactive GDP-bound Rho GTPases reside in the cytosol, are found in a complex with Rho GDP-dissociation inhibitors (Rho GDIs), and are released from the GDI protein in order to translocate to membranes upon activation.</text>
</comment>
<evidence type="ECO:0000256" key="3">
    <source>
        <dbReference type="ARBA" id="ARBA00022741"/>
    </source>
</evidence>
<evidence type="ECO:0000256" key="9">
    <source>
        <dbReference type="SAM" id="MobiDB-lite"/>
    </source>
</evidence>
<dbReference type="SMART" id="SM00174">
    <property type="entry name" value="RHO"/>
    <property type="match status" value="1"/>
</dbReference>
<accession>A0A1D6HJY4</accession>
<dbReference type="InterPro" id="IPR003578">
    <property type="entry name" value="Small_GTPase_Rho"/>
</dbReference>
<keyword evidence="5" id="KW-0472">Membrane</keyword>
<dbReference type="GO" id="GO:0003924">
    <property type="term" value="F:GTPase activity"/>
    <property type="evidence" value="ECO:0007669"/>
    <property type="project" value="InterPro"/>
</dbReference>
<keyword evidence="6" id="KW-0564">Palmitate</keyword>
<dbReference type="PANTHER" id="PTHR24072">
    <property type="entry name" value="RHO FAMILY GTPASE"/>
    <property type="match status" value="1"/>
</dbReference>
<evidence type="ECO:0000256" key="7">
    <source>
        <dbReference type="ARBA" id="ARBA00023288"/>
    </source>
</evidence>
<proteinExistence type="inferred from homology"/>
<dbReference type="PRINTS" id="PR00449">
    <property type="entry name" value="RASTRNSFRMNG"/>
</dbReference>
<keyword evidence="3" id="KW-0547">Nucleotide-binding</keyword>
<dbReference type="Gene3D" id="3.40.50.300">
    <property type="entry name" value="P-loop containing nucleotide triphosphate hydrolases"/>
    <property type="match status" value="1"/>
</dbReference>
<dbReference type="InterPro" id="IPR027417">
    <property type="entry name" value="P-loop_NTPase"/>
</dbReference>
<dbReference type="InterPro" id="IPR001806">
    <property type="entry name" value="Small_GTPase"/>
</dbReference>
<dbReference type="InterPro" id="IPR047574">
    <property type="entry name" value="AD"/>
</dbReference>
<dbReference type="GO" id="GO:0005525">
    <property type="term" value="F:GTP binding"/>
    <property type="evidence" value="ECO:0007669"/>
    <property type="project" value="UniProtKB-KW"/>
</dbReference>
<dbReference type="SUPFAM" id="SSF52540">
    <property type="entry name" value="P-loop containing nucleoside triphosphate hydrolases"/>
    <property type="match status" value="1"/>
</dbReference>